<proteinExistence type="predicted"/>
<dbReference type="OrthoDB" id="690769at2759"/>
<evidence type="ECO:0000313" key="2">
    <source>
        <dbReference type="EMBL" id="KAF5206827.1"/>
    </source>
</evidence>
<evidence type="ECO:0000259" key="1">
    <source>
        <dbReference type="Pfam" id="PF13456"/>
    </source>
</evidence>
<keyword evidence="3" id="KW-1185">Reference proteome</keyword>
<protein>
    <recommendedName>
        <fullName evidence="1">RNase H type-1 domain-containing protein</fullName>
    </recommendedName>
</protein>
<reference evidence="2 3" key="1">
    <citation type="submission" date="2020-06" db="EMBL/GenBank/DDBJ databases">
        <title>Transcriptomic and genomic resources for Thalictrum thalictroides and T. hernandezii: Facilitating candidate gene discovery in an emerging model plant lineage.</title>
        <authorList>
            <person name="Arias T."/>
            <person name="Riano-Pachon D.M."/>
            <person name="Di Stilio V.S."/>
        </authorList>
    </citation>
    <scope>NUCLEOTIDE SEQUENCE [LARGE SCALE GENOMIC DNA]</scope>
    <source>
        <strain evidence="3">cv. WT478/WT964</strain>
        <tissue evidence="2">Leaves</tissue>
    </source>
</reference>
<name>A0A7J6XCV5_THATH</name>
<gene>
    <name evidence="2" type="ORF">FRX31_003586</name>
</gene>
<dbReference type="GO" id="GO:0004523">
    <property type="term" value="F:RNA-DNA hybrid ribonuclease activity"/>
    <property type="evidence" value="ECO:0007669"/>
    <property type="project" value="InterPro"/>
</dbReference>
<dbReference type="AlphaFoldDB" id="A0A7J6XCV5"/>
<sequence length="84" mass="9683">MGYKRIVGVDSKQEIESIQGKLEPSWRARSHVNIAKNLMASFQTIQIKHIFRETNRCADFMAGKCNRNDVPSITICPYERQLDV</sequence>
<dbReference type="Pfam" id="PF13456">
    <property type="entry name" value="RVT_3"/>
    <property type="match status" value="1"/>
</dbReference>
<dbReference type="InterPro" id="IPR044730">
    <property type="entry name" value="RNase_H-like_dom_plant"/>
</dbReference>
<dbReference type="Gene3D" id="3.30.420.10">
    <property type="entry name" value="Ribonuclease H-like superfamily/Ribonuclease H"/>
    <property type="match status" value="1"/>
</dbReference>
<feature type="domain" description="RNase H type-1" evidence="1">
    <location>
        <begin position="6"/>
        <end position="65"/>
    </location>
</feature>
<accession>A0A7J6XCV5</accession>
<dbReference type="EMBL" id="JABWDY010002217">
    <property type="protein sequence ID" value="KAF5206827.1"/>
    <property type="molecule type" value="Genomic_DNA"/>
</dbReference>
<dbReference type="CDD" id="cd06222">
    <property type="entry name" value="RNase_H_like"/>
    <property type="match status" value="1"/>
</dbReference>
<dbReference type="Proteomes" id="UP000554482">
    <property type="component" value="Unassembled WGS sequence"/>
</dbReference>
<evidence type="ECO:0000313" key="3">
    <source>
        <dbReference type="Proteomes" id="UP000554482"/>
    </source>
</evidence>
<organism evidence="2 3">
    <name type="scientific">Thalictrum thalictroides</name>
    <name type="common">Rue-anemone</name>
    <name type="synonym">Anemone thalictroides</name>
    <dbReference type="NCBI Taxonomy" id="46969"/>
    <lineage>
        <taxon>Eukaryota</taxon>
        <taxon>Viridiplantae</taxon>
        <taxon>Streptophyta</taxon>
        <taxon>Embryophyta</taxon>
        <taxon>Tracheophyta</taxon>
        <taxon>Spermatophyta</taxon>
        <taxon>Magnoliopsida</taxon>
        <taxon>Ranunculales</taxon>
        <taxon>Ranunculaceae</taxon>
        <taxon>Thalictroideae</taxon>
        <taxon>Thalictrum</taxon>
    </lineage>
</organism>
<dbReference type="GO" id="GO:0003676">
    <property type="term" value="F:nucleic acid binding"/>
    <property type="evidence" value="ECO:0007669"/>
    <property type="project" value="InterPro"/>
</dbReference>
<comment type="caution">
    <text evidence="2">The sequence shown here is derived from an EMBL/GenBank/DDBJ whole genome shotgun (WGS) entry which is preliminary data.</text>
</comment>
<dbReference type="InterPro" id="IPR036397">
    <property type="entry name" value="RNaseH_sf"/>
</dbReference>
<dbReference type="InterPro" id="IPR002156">
    <property type="entry name" value="RNaseH_domain"/>
</dbReference>